<dbReference type="EMBL" id="JACCFS010000001">
    <property type="protein sequence ID" value="NYJ33130.1"/>
    <property type="molecule type" value="Genomic_DNA"/>
</dbReference>
<evidence type="ECO:0000256" key="4">
    <source>
        <dbReference type="PROSITE-ProRule" id="PRU00409"/>
    </source>
</evidence>
<dbReference type="InterPro" id="IPR052032">
    <property type="entry name" value="ATP-dep_AA_Ligase"/>
</dbReference>
<dbReference type="AlphaFoldDB" id="A0A7Z0EKV0"/>
<evidence type="ECO:0000313" key="7">
    <source>
        <dbReference type="Proteomes" id="UP000572051"/>
    </source>
</evidence>
<keyword evidence="2 4" id="KW-0547">Nucleotide-binding</keyword>
<dbReference type="RefSeq" id="WP_312889119.1">
    <property type="nucleotide sequence ID" value="NZ_JACCFS010000001.1"/>
</dbReference>
<evidence type="ECO:0000256" key="3">
    <source>
        <dbReference type="ARBA" id="ARBA00022840"/>
    </source>
</evidence>
<name>A0A7Z0EKV0_9ACTN</name>
<dbReference type="GO" id="GO:0046872">
    <property type="term" value="F:metal ion binding"/>
    <property type="evidence" value="ECO:0007669"/>
    <property type="project" value="InterPro"/>
</dbReference>
<proteinExistence type="predicted"/>
<dbReference type="PROSITE" id="PS50975">
    <property type="entry name" value="ATP_GRASP"/>
    <property type="match status" value="1"/>
</dbReference>
<comment type="caution">
    <text evidence="6">The sequence shown here is derived from an EMBL/GenBank/DDBJ whole genome shotgun (WGS) entry which is preliminary data.</text>
</comment>
<dbReference type="InterPro" id="IPR011761">
    <property type="entry name" value="ATP-grasp"/>
</dbReference>
<dbReference type="Proteomes" id="UP000572051">
    <property type="component" value="Unassembled WGS sequence"/>
</dbReference>
<reference evidence="6 7" key="1">
    <citation type="submission" date="2020-07" db="EMBL/GenBank/DDBJ databases">
        <title>Sequencing the genomes of 1000 actinobacteria strains.</title>
        <authorList>
            <person name="Klenk H.-P."/>
        </authorList>
    </citation>
    <scope>NUCLEOTIDE SEQUENCE [LARGE SCALE GENOMIC DNA]</scope>
    <source>
        <strain evidence="6 7">DSM 44442</strain>
    </source>
</reference>
<accession>A0A7Z0EKV0</accession>
<feature type="domain" description="ATP-grasp" evidence="5">
    <location>
        <begin position="103"/>
        <end position="316"/>
    </location>
</feature>
<keyword evidence="7" id="KW-1185">Reference proteome</keyword>
<keyword evidence="3 4" id="KW-0067">ATP-binding</keyword>
<sequence length="421" mass="47336">MDNVFVVGMEEHNRQVLLRTPSAEHCRFHELLPLEELRDDKVDIEEMLAKARRILDGFDGSVDAIVGYWDFPVTLMVPILCAEYGLRSPALESVVRCEHKYWSRLEQSKVIDEHPAFALVQLDDTEPPELGFPMWVKPVKSASSDLAFRVDDDRDFEEALRKLREGIDRIGVPFEQILAHVDLPPEIASVGGRSCLAEAALHGVQVAVEGYVHQGEPVVYSTLDSVDYPGSPAFLCHRYPSELPEEVSRRMAEVATKAIRQVGLDNTLFSVEFFYDPVEDRLDVVEINPRHSQAHAELFELVDGIPNHERMLRLALGRSPDLPAGGGEYAVAGQWFHRRFGEDGVPVRVPTDEEVRELEEALPGVSIEIVPDRGVPLTELDAQDSYSFELAKITIGAQDGVAMRAKYERCVEGMRFEFDTD</sequence>
<evidence type="ECO:0000313" key="6">
    <source>
        <dbReference type="EMBL" id="NYJ33130.1"/>
    </source>
</evidence>
<organism evidence="6 7">
    <name type="scientific">Nocardiopsis aegyptia</name>
    <dbReference type="NCBI Taxonomy" id="220378"/>
    <lineage>
        <taxon>Bacteria</taxon>
        <taxon>Bacillati</taxon>
        <taxon>Actinomycetota</taxon>
        <taxon>Actinomycetes</taxon>
        <taxon>Streptosporangiales</taxon>
        <taxon>Nocardiopsidaceae</taxon>
        <taxon>Nocardiopsis</taxon>
    </lineage>
</organism>
<evidence type="ECO:0000256" key="2">
    <source>
        <dbReference type="ARBA" id="ARBA00022741"/>
    </source>
</evidence>
<evidence type="ECO:0000256" key="1">
    <source>
        <dbReference type="ARBA" id="ARBA00022598"/>
    </source>
</evidence>
<dbReference type="GO" id="GO:0005524">
    <property type="term" value="F:ATP binding"/>
    <property type="evidence" value="ECO:0007669"/>
    <property type="project" value="UniProtKB-UniRule"/>
</dbReference>
<dbReference type="Gene3D" id="3.30.470.20">
    <property type="entry name" value="ATP-grasp fold, B domain"/>
    <property type="match status" value="1"/>
</dbReference>
<dbReference type="GO" id="GO:0016874">
    <property type="term" value="F:ligase activity"/>
    <property type="evidence" value="ECO:0007669"/>
    <property type="project" value="UniProtKB-KW"/>
</dbReference>
<dbReference type="Pfam" id="PF13535">
    <property type="entry name" value="ATP-grasp_4"/>
    <property type="match status" value="1"/>
</dbReference>
<protein>
    <recommendedName>
        <fullName evidence="5">ATP-grasp domain-containing protein</fullName>
    </recommendedName>
</protein>
<gene>
    <name evidence="6" type="ORF">HNR10_001011</name>
</gene>
<keyword evidence="1" id="KW-0436">Ligase</keyword>
<evidence type="ECO:0000259" key="5">
    <source>
        <dbReference type="PROSITE" id="PS50975"/>
    </source>
</evidence>
<dbReference type="SUPFAM" id="SSF56059">
    <property type="entry name" value="Glutathione synthetase ATP-binding domain-like"/>
    <property type="match status" value="1"/>
</dbReference>
<dbReference type="PANTHER" id="PTHR43585:SF2">
    <property type="entry name" value="ATP-GRASP ENZYME FSQD"/>
    <property type="match status" value="1"/>
</dbReference>
<dbReference type="PANTHER" id="PTHR43585">
    <property type="entry name" value="FUMIPYRROLE BIOSYNTHESIS PROTEIN C"/>
    <property type="match status" value="1"/>
</dbReference>